<dbReference type="SUPFAM" id="SSF55681">
    <property type="entry name" value="Class II aaRS and biotin synthetases"/>
    <property type="match status" value="1"/>
</dbReference>
<dbReference type="InterPro" id="IPR004408">
    <property type="entry name" value="Biotin_CoA_COase_ligase"/>
</dbReference>
<gene>
    <name evidence="3" type="ORF">DYH56_09360</name>
</gene>
<reference evidence="3 4" key="1">
    <citation type="submission" date="2018-08" db="EMBL/GenBank/DDBJ databases">
        <title>Draft genome sequence of Psychrilyobacter sp. strain SD5 isolated from Black Sea water.</title>
        <authorList>
            <person name="Yadav S."/>
            <person name="Villanueva L."/>
            <person name="Damste J.S.S."/>
        </authorList>
    </citation>
    <scope>NUCLEOTIDE SEQUENCE [LARGE SCALE GENOMIC DNA]</scope>
    <source>
        <strain evidence="3 4">SD5</strain>
    </source>
</reference>
<dbReference type="NCBIfam" id="TIGR00121">
    <property type="entry name" value="birA_ligase"/>
    <property type="match status" value="1"/>
</dbReference>
<organism evidence="3 4">
    <name type="scientific">Psychrilyobacter piezotolerans</name>
    <dbReference type="NCBI Taxonomy" id="2293438"/>
    <lineage>
        <taxon>Bacteria</taxon>
        <taxon>Fusobacteriati</taxon>
        <taxon>Fusobacteriota</taxon>
        <taxon>Fusobacteriia</taxon>
        <taxon>Fusobacteriales</taxon>
        <taxon>Fusobacteriaceae</taxon>
        <taxon>Psychrilyobacter</taxon>
    </lineage>
</organism>
<dbReference type="CDD" id="cd16442">
    <property type="entry name" value="BPL"/>
    <property type="match status" value="1"/>
</dbReference>
<dbReference type="PROSITE" id="PS51733">
    <property type="entry name" value="BPL_LPL_CATALYTIC"/>
    <property type="match status" value="1"/>
</dbReference>
<dbReference type="PANTHER" id="PTHR12835">
    <property type="entry name" value="BIOTIN PROTEIN LIGASE"/>
    <property type="match status" value="1"/>
</dbReference>
<dbReference type="Gene3D" id="2.30.30.100">
    <property type="match status" value="1"/>
</dbReference>
<evidence type="ECO:0000259" key="2">
    <source>
        <dbReference type="PROSITE" id="PS51733"/>
    </source>
</evidence>
<sequence>MRIFHFDKLGSTNDYLKEKKDKKEWDLVIADIQTSGRGRRGNLWVSPPGAGLFSFALKEDPNLSMEEYSKLPLIAGIALLKGLKTVVKLNYKFKWTNDIYLCDKKLSGILVEKVGDFFIIGIGININNLEFLGESKNGISLKSVTEDEYEVVNTIKIIMDSFKKYWNRYLRGEWNEILYEINEKNHLLNREIEVEFLGNKVSGIGRKILKNGKLEVETVDGIKEFMVGEVHIKL</sequence>
<dbReference type="InterPro" id="IPR045864">
    <property type="entry name" value="aa-tRNA-synth_II/BPL/LPL"/>
</dbReference>
<dbReference type="EMBL" id="QUAJ01000015">
    <property type="protein sequence ID" value="REI40863.1"/>
    <property type="molecule type" value="Genomic_DNA"/>
</dbReference>
<evidence type="ECO:0000256" key="1">
    <source>
        <dbReference type="ARBA" id="ARBA00022598"/>
    </source>
</evidence>
<keyword evidence="1 3" id="KW-0436">Ligase</keyword>
<dbReference type="PANTHER" id="PTHR12835:SF5">
    <property type="entry name" value="BIOTIN--PROTEIN LIGASE"/>
    <property type="match status" value="1"/>
</dbReference>
<proteinExistence type="predicted"/>
<accession>A0ABX9KGP4</accession>
<dbReference type="Pfam" id="PF03099">
    <property type="entry name" value="BPL_LplA_LipB"/>
    <property type="match status" value="1"/>
</dbReference>
<evidence type="ECO:0000313" key="4">
    <source>
        <dbReference type="Proteomes" id="UP000263486"/>
    </source>
</evidence>
<dbReference type="Proteomes" id="UP000263486">
    <property type="component" value="Unassembled WGS sequence"/>
</dbReference>
<dbReference type="RefSeq" id="WP_114642602.1">
    <property type="nucleotide sequence ID" value="NZ_JAACIO010000016.1"/>
</dbReference>
<dbReference type="InterPro" id="IPR004143">
    <property type="entry name" value="BPL_LPL_catalytic"/>
</dbReference>
<dbReference type="Gene3D" id="3.30.930.10">
    <property type="entry name" value="Bira Bifunctional Protein, Domain 2"/>
    <property type="match status" value="1"/>
</dbReference>
<name>A0ABX9KGP4_9FUSO</name>
<protein>
    <submittedName>
        <fullName evidence="3">Biotin--[acetyl-CoA-carboxylase] ligase</fullName>
        <ecNumber evidence="3">6.3.4.15</ecNumber>
    </submittedName>
</protein>
<feature type="domain" description="BPL/LPL catalytic" evidence="2">
    <location>
        <begin position="1"/>
        <end position="170"/>
    </location>
</feature>
<dbReference type="GO" id="GO:0004077">
    <property type="term" value="F:biotin--[biotin carboxyl-carrier protein] ligase activity"/>
    <property type="evidence" value="ECO:0007669"/>
    <property type="project" value="UniProtKB-EC"/>
</dbReference>
<dbReference type="EC" id="6.3.4.15" evidence="3"/>
<comment type="caution">
    <text evidence="3">The sequence shown here is derived from an EMBL/GenBank/DDBJ whole genome shotgun (WGS) entry which is preliminary data.</text>
</comment>
<evidence type="ECO:0000313" key="3">
    <source>
        <dbReference type="EMBL" id="REI40863.1"/>
    </source>
</evidence>
<keyword evidence="4" id="KW-1185">Reference proteome</keyword>